<proteinExistence type="predicted"/>
<evidence type="ECO:0000313" key="3">
    <source>
        <dbReference type="Proteomes" id="UP001174909"/>
    </source>
</evidence>
<accession>A0AA35RFM1</accession>
<feature type="region of interest" description="Disordered" evidence="1">
    <location>
        <begin position="218"/>
        <end position="276"/>
    </location>
</feature>
<sequence>VHAGLDDARNTAKLCYRLVKDGCNLNITKSLWKKAAAPLIRAPDLSKEAERKMEESTAQKQENQPSLNALNPVTTIEESPTLGDEENTSQNASLESPSGAQLHKITAEEGQVKTSPSDESFLNGIAHEFDELEKNNFSEVPTTTQCTHADKCSSIKSLNISKACPKANSTPSRSNFLSHILPVTLLPPHNTHEITTANLSTHQQHTSACTSVPRLLQSPSLTHTPKTPTPLLVQQQPPLPPTTIDTSMPHRDANSSTTKQMERRSSFRTPSTTKWI</sequence>
<feature type="region of interest" description="Disordered" evidence="1">
    <location>
        <begin position="46"/>
        <end position="100"/>
    </location>
</feature>
<feature type="non-terminal residue" evidence="2">
    <location>
        <position position="1"/>
    </location>
</feature>
<dbReference type="GO" id="GO:0003676">
    <property type="term" value="F:nucleic acid binding"/>
    <property type="evidence" value="ECO:0007669"/>
    <property type="project" value="InterPro"/>
</dbReference>
<comment type="caution">
    <text evidence="2">The sequence shown here is derived from an EMBL/GenBank/DDBJ whole genome shotgun (WGS) entry which is preliminary data.</text>
</comment>
<keyword evidence="3" id="KW-1185">Reference proteome</keyword>
<feature type="compositionally biased region" description="Polar residues" evidence="1">
    <location>
        <begin position="58"/>
        <end position="78"/>
    </location>
</feature>
<dbReference type="InterPro" id="IPR036397">
    <property type="entry name" value="RNaseH_sf"/>
</dbReference>
<feature type="compositionally biased region" description="Polar residues" evidence="1">
    <location>
        <begin position="267"/>
        <end position="276"/>
    </location>
</feature>
<feature type="compositionally biased region" description="Basic and acidic residues" evidence="1">
    <location>
        <begin position="46"/>
        <end position="57"/>
    </location>
</feature>
<name>A0AA35RFM1_GEOBA</name>
<dbReference type="Proteomes" id="UP001174909">
    <property type="component" value="Unassembled WGS sequence"/>
</dbReference>
<feature type="non-terminal residue" evidence="2">
    <location>
        <position position="276"/>
    </location>
</feature>
<gene>
    <name evidence="2" type="ORF">GBAR_LOCUS6342</name>
</gene>
<dbReference type="Gene3D" id="3.30.420.10">
    <property type="entry name" value="Ribonuclease H-like superfamily/Ribonuclease H"/>
    <property type="match status" value="1"/>
</dbReference>
<evidence type="ECO:0000313" key="2">
    <source>
        <dbReference type="EMBL" id="CAI8009456.1"/>
    </source>
</evidence>
<protein>
    <submittedName>
        <fullName evidence="2">Uncharacterized protein</fullName>
    </submittedName>
</protein>
<organism evidence="2 3">
    <name type="scientific">Geodia barretti</name>
    <name type="common">Barrett's horny sponge</name>
    <dbReference type="NCBI Taxonomy" id="519541"/>
    <lineage>
        <taxon>Eukaryota</taxon>
        <taxon>Metazoa</taxon>
        <taxon>Porifera</taxon>
        <taxon>Demospongiae</taxon>
        <taxon>Heteroscleromorpha</taxon>
        <taxon>Tetractinellida</taxon>
        <taxon>Astrophorina</taxon>
        <taxon>Geodiidae</taxon>
        <taxon>Geodia</taxon>
    </lineage>
</organism>
<dbReference type="AlphaFoldDB" id="A0AA35RFM1"/>
<dbReference type="EMBL" id="CASHTH010000960">
    <property type="protein sequence ID" value="CAI8009456.1"/>
    <property type="molecule type" value="Genomic_DNA"/>
</dbReference>
<reference evidence="2" key="1">
    <citation type="submission" date="2023-03" db="EMBL/GenBank/DDBJ databases">
        <authorList>
            <person name="Steffen K."/>
            <person name="Cardenas P."/>
        </authorList>
    </citation>
    <scope>NUCLEOTIDE SEQUENCE</scope>
</reference>
<feature type="compositionally biased region" description="Polar residues" evidence="1">
    <location>
        <begin position="88"/>
        <end position="99"/>
    </location>
</feature>
<feature type="compositionally biased region" description="Low complexity" evidence="1">
    <location>
        <begin position="219"/>
        <end position="236"/>
    </location>
</feature>
<evidence type="ECO:0000256" key="1">
    <source>
        <dbReference type="SAM" id="MobiDB-lite"/>
    </source>
</evidence>